<dbReference type="Proteomes" id="UP000076761">
    <property type="component" value="Unassembled WGS sequence"/>
</dbReference>
<feature type="transmembrane region" description="Helical" evidence="2">
    <location>
        <begin position="453"/>
        <end position="476"/>
    </location>
</feature>
<evidence type="ECO:0000256" key="2">
    <source>
        <dbReference type="SAM" id="Phobius"/>
    </source>
</evidence>
<feature type="region of interest" description="Disordered" evidence="1">
    <location>
        <begin position="364"/>
        <end position="398"/>
    </location>
</feature>
<keyword evidence="2" id="KW-0472">Membrane</keyword>
<accession>A0A165T5M9</accession>
<dbReference type="Pfam" id="PF24494">
    <property type="entry name" value="DUF7587"/>
    <property type="match status" value="1"/>
</dbReference>
<reference evidence="4 5" key="1">
    <citation type="journal article" date="2016" name="Mol. Biol. Evol.">
        <title>Comparative Genomics of Early-Diverging Mushroom-Forming Fungi Provides Insights into the Origins of Lignocellulose Decay Capabilities.</title>
        <authorList>
            <person name="Nagy L.G."/>
            <person name="Riley R."/>
            <person name="Tritt A."/>
            <person name="Adam C."/>
            <person name="Daum C."/>
            <person name="Floudas D."/>
            <person name="Sun H."/>
            <person name="Yadav J.S."/>
            <person name="Pangilinan J."/>
            <person name="Larsson K.H."/>
            <person name="Matsuura K."/>
            <person name="Barry K."/>
            <person name="Labutti K."/>
            <person name="Kuo R."/>
            <person name="Ohm R.A."/>
            <person name="Bhattacharya S.S."/>
            <person name="Shirouzu T."/>
            <person name="Yoshinaga Y."/>
            <person name="Martin F.M."/>
            <person name="Grigoriev I.V."/>
            <person name="Hibbett D.S."/>
        </authorList>
    </citation>
    <scope>NUCLEOTIDE SEQUENCE [LARGE SCALE GENOMIC DNA]</scope>
    <source>
        <strain evidence="4 5">HHB14362 ss-1</strain>
    </source>
</reference>
<name>A0A165T5M9_9AGAM</name>
<proteinExistence type="predicted"/>
<evidence type="ECO:0000256" key="1">
    <source>
        <dbReference type="SAM" id="MobiDB-lite"/>
    </source>
</evidence>
<gene>
    <name evidence="4" type="ORF">NEOLEDRAFT_1063722</name>
</gene>
<protein>
    <recommendedName>
        <fullName evidence="3">DUF7587 domain-containing protein</fullName>
    </recommendedName>
</protein>
<feature type="compositionally biased region" description="Polar residues" evidence="1">
    <location>
        <begin position="415"/>
        <end position="431"/>
    </location>
</feature>
<keyword evidence="5" id="KW-1185">Reference proteome</keyword>
<feature type="region of interest" description="Disordered" evidence="1">
    <location>
        <begin position="413"/>
        <end position="445"/>
    </location>
</feature>
<organism evidence="4 5">
    <name type="scientific">Neolentinus lepideus HHB14362 ss-1</name>
    <dbReference type="NCBI Taxonomy" id="1314782"/>
    <lineage>
        <taxon>Eukaryota</taxon>
        <taxon>Fungi</taxon>
        <taxon>Dikarya</taxon>
        <taxon>Basidiomycota</taxon>
        <taxon>Agaricomycotina</taxon>
        <taxon>Agaricomycetes</taxon>
        <taxon>Gloeophyllales</taxon>
        <taxon>Gloeophyllaceae</taxon>
        <taxon>Neolentinus</taxon>
    </lineage>
</organism>
<evidence type="ECO:0000313" key="4">
    <source>
        <dbReference type="EMBL" id="KZT26177.1"/>
    </source>
</evidence>
<feature type="domain" description="DUF7587" evidence="3">
    <location>
        <begin position="36"/>
        <end position="200"/>
    </location>
</feature>
<keyword evidence="2" id="KW-0812">Transmembrane</keyword>
<evidence type="ECO:0000259" key="3">
    <source>
        <dbReference type="Pfam" id="PF24494"/>
    </source>
</evidence>
<keyword evidence="2" id="KW-1133">Transmembrane helix</keyword>
<sequence length="487" mass="54943">MAVDTKDSPAEQLNQLDLLPQYGFGPELSFKKLVDRNPFLFRVYTPRPLGPCFNETDPYFLGESFHAEDDESIPDVNLRPRTGAVKGRAFTASYADAVKHLDWTTKSSSPFVSTSFSFAWAVWEACRRYKLSVKHDVHIAVIDAKALVDRAVTALELLRESAPKERHNNHWRFYRFALESQDVLVYGSIPSSAVLSSIPLLSVLDVLPSYFIRPVADSAEKDRSAISRLTWEYTQKKSTYRQFCKQMSERFLRMEREDRLRDTTTGSVHLALRLLRARFYERVLDDLDASTVMVYQLAMVVAAWPGQWWVRDQPELPDLIRSIVNAVGEEIREARRVKVVAEVARLQSIVDDLEWMARDHDCASTQVGTDDETEAGLSSKPEIHIEMQETEPTTMGTASRLEQSTYVLDPRNVPQAEQSQPHAQVSSSANSGPAKPVAPALTREESENSHSSFVMTASSAVTGFIFGTFAAICILAPPRRELLHHFT</sequence>
<dbReference type="InterPro" id="IPR056009">
    <property type="entry name" value="DUF7587"/>
</dbReference>
<dbReference type="OrthoDB" id="3359845at2759"/>
<dbReference type="InParanoid" id="A0A165T5M9"/>
<dbReference type="AlphaFoldDB" id="A0A165T5M9"/>
<dbReference type="EMBL" id="KV425568">
    <property type="protein sequence ID" value="KZT26177.1"/>
    <property type="molecule type" value="Genomic_DNA"/>
</dbReference>
<dbReference type="STRING" id="1314782.A0A165T5M9"/>
<evidence type="ECO:0000313" key="5">
    <source>
        <dbReference type="Proteomes" id="UP000076761"/>
    </source>
</evidence>